<evidence type="ECO:0000256" key="1">
    <source>
        <dbReference type="SAM" id="MobiDB-lite"/>
    </source>
</evidence>
<comment type="caution">
    <text evidence="2">The sequence shown here is derived from an EMBL/GenBank/DDBJ whole genome shotgun (WGS) entry which is preliminary data.</text>
</comment>
<accession>A0ABP6XJY8</accession>
<proteinExistence type="predicted"/>
<evidence type="ECO:0000313" key="3">
    <source>
        <dbReference type="Proteomes" id="UP001500630"/>
    </source>
</evidence>
<protein>
    <submittedName>
        <fullName evidence="2">Uncharacterized protein</fullName>
    </submittedName>
</protein>
<dbReference type="EMBL" id="BAABDQ010000013">
    <property type="protein sequence ID" value="GAA3568303.1"/>
    <property type="molecule type" value="Genomic_DNA"/>
</dbReference>
<sequence length="63" mass="6980">MHSPATTPDDIKAAPTTPPPTRRLAKWLHYAAINRERGMSTAEYAVGTIVIFGDSQSCIKYFK</sequence>
<organism evidence="2 3">
    <name type="scientific">Nonomuraea rosea</name>
    <dbReference type="NCBI Taxonomy" id="638574"/>
    <lineage>
        <taxon>Bacteria</taxon>
        <taxon>Bacillati</taxon>
        <taxon>Actinomycetota</taxon>
        <taxon>Actinomycetes</taxon>
        <taxon>Streptosporangiales</taxon>
        <taxon>Streptosporangiaceae</taxon>
        <taxon>Nonomuraea</taxon>
    </lineage>
</organism>
<reference evidence="3" key="1">
    <citation type="journal article" date="2019" name="Int. J. Syst. Evol. Microbiol.">
        <title>The Global Catalogue of Microorganisms (GCM) 10K type strain sequencing project: providing services to taxonomists for standard genome sequencing and annotation.</title>
        <authorList>
            <consortium name="The Broad Institute Genomics Platform"/>
            <consortium name="The Broad Institute Genome Sequencing Center for Infectious Disease"/>
            <person name="Wu L."/>
            <person name="Ma J."/>
        </authorList>
    </citation>
    <scope>NUCLEOTIDE SEQUENCE [LARGE SCALE GENOMIC DNA]</scope>
    <source>
        <strain evidence="3">JCM 17326</strain>
    </source>
</reference>
<evidence type="ECO:0000313" key="2">
    <source>
        <dbReference type="EMBL" id="GAA3568303.1"/>
    </source>
</evidence>
<gene>
    <name evidence="2" type="ORF">GCM10022419_056380</name>
</gene>
<feature type="region of interest" description="Disordered" evidence="1">
    <location>
        <begin position="1"/>
        <end position="20"/>
    </location>
</feature>
<keyword evidence="3" id="KW-1185">Reference proteome</keyword>
<name>A0ABP6XJY8_9ACTN</name>
<dbReference type="Proteomes" id="UP001500630">
    <property type="component" value="Unassembled WGS sequence"/>
</dbReference>